<accession>A0A336MZS7</accession>
<reference evidence="4" key="1">
    <citation type="submission" date="2018-07" db="EMBL/GenBank/DDBJ databases">
        <authorList>
            <person name="Quirk P.G."/>
            <person name="Krulwich T.A."/>
        </authorList>
    </citation>
    <scope>NUCLEOTIDE SEQUENCE</scope>
</reference>
<feature type="region of interest" description="Disordered" evidence="1">
    <location>
        <begin position="140"/>
        <end position="217"/>
    </location>
</feature>
<dbReference type="PANTHER" id="PTHR31927">
    <property type="entry name" value="FI07246P-RELATED-RELATED"/>
    <property type="match status" value="1"/>
</dbReference>
<evidence type="ECO:0000256" key="1">
    <source>
        <dbReference type="SAM" id="MobiDB-lite"/>
    </source>
</evidence>
<dbReference type="GO" id="GO:0008010">
    <property type="term" value="F:structural constituent of chitin-based larval cuticle"/>
    <property type="evidence" value="ECO:0007669"/>
    <property type="project" value="TreeGrafter"/>
</dbReference>
<dbReference type="SMART" id="SM00690">
    <property type="entry name" value="DM5"/>
    <property type="match status" value="1"/>
</dbReference>
<organism evidence="4">
    <name type="scientific">Culicoides sonorensis</name>
    <name type="common">Biting midge</name>
    <dbReference type="NCBI Taxonomy" id="179676"/>
    <lineage>
        <taxon>Eukaryota</taxon>
        <taxon>Metazoa</taxon>
        <taxon>Ecdysozoa</taxon>
        <taxon>Arthropoda</taxon>
        <taxon>Hexapoda</taxon>
        <taxon>Insecta</taxon>
        <taxon>Pterygota</taxon>
        <taxon>Neoptera</taxon>
        <taxon>Endopterygota</taxon>
        <taxon>Diptera</taxon>
        <taxon>Nematocera</taxon>
        <taxon>Chironomoidea</taxon>
        <taxon>Ceratopogonidae</taxon>
        <taxon>Ceratopogoninae</taxon>
        <taxon>Culicoides</taxon>
        <taxon>Monoculicoides</taxon>
    </lineage>
</organism>
<feature type="chain" id="PRO_5016280400" evidence="2">
    <location>
        <begin position="16"/>
        <end position="217"/>
    </location>
</feature>
<dbReference type="GO" id="GO:0040003">
    <property type="term" value="P:chitin-based cuticle development"/>
    <property type="evidence" value="ECO:0007669"/>
    <property type="project" value="TreeGrafter"/>
</dbReference>
<dbReference type="AlphaFoldDB" id="A0A336MZS7"/>
<sequence>MKYLSVIFFAAVCYARPEAGYDYTPHQNHQQHSPAPAPSVEVTKHVYVHVPPNDPQEQFASPPAPAPPVQKHYKIIFIKAPSYPTAQEQFASPPVPQTEEKTIVYVLVKKPDDNLNVDSAPLPQKPHHPPEVYFIKYKSNEQKHQQQSAQPPSSAYGVPAPAPSPSQNFGAPGHHQQSHNNHHGHNNPAPTRPADNYGPPALPNLPDNSYIPPHHKK</sequence>
<keyword evidence="2" id="KW-0732">Signal</keyword>
<evidence type="ECO:0000259" key="3">
    <source>
        <dbReference type="SMART" id="SM00690"/>
    </source>
</evidence>
<feature type="compositionally biased region" description="Basic residues" evidence="1">
    <location>
        <begin position="176"/>
        <end position="185"/>
    </location>
</feature>
<dbReference type="InterPro" id="IPR004145">
    <property type="entry name" value="DUF243"/>
</dbReference>
<dbReference type="Pfam" id="PF03103">
    <property type="entry name" value="DUF243"/>
    <property type="match status" value="1"/>
</dbReference>
<proteinExistence type="predicted"/>
<evidence type="ECO:0000313" key="4">
    <source>
        <dbReference type="EMBL" id="SSX31428.1"/>
    </source>
</evidence>
<evidence type="ECO:0000256" key="2">
    <source>
        <dbReference type="SAM" id="SignalP"/>
    </source>
</evidence>
<dbReference type="PANTHER" id="PTHR31927:SF13">
    <property type="entry name" value="TWEEDLEBETA"/>
    <property type="match status" value="1"/>
</dbReference>
<dbReference type="EMBL" id="UFQT01001689">
    <property type="protein sequence ID" value="SSX31428.1"/>
    <property type="molecule type" value="Genomic_DNA"/>
</dbReference>
<protein>
    <submittedName>
        <fullName evidence="4">CSON003626 protein</fullName>
    </submittedName>
</protein>
<feature type="compositionally biased region" description="Low complexity" evidence="1">
    <location>
        <begin position="145"/>
        <end position="155"/>
    </location>
</feature>
<feature type="domain" description="DUF243" evidence="3">
    <location>
        <begin position="40"/>
        <end position="140"/>
    </location>
</feature>
<name>A0A336MZS7_CULSO</name>
<feature type="signal peptide" evidence="2">
    <location>
        <begin position="1"/>
        <end position="15"/>
    </location>
</feature>
<gene>
    <name evidence="4" type="primary">CSON003626</name>
</gene>
<dbReference type="VEuPathDB" id="VectorBase:CSON003626"/>
<dbReference type="GO" id="GO:0062129">
    <property type="term" value="C:chitin-based extracellular matrix"/>
    <property type="evidence" value="ECO:0007669"/>
    <property type="project" value="TreeGrafter"/>
</dbReference>